<reference evidence="2 3" key="1">
    <citation type="submission" date="2022-03" db="EMBL/GenBank/DDBJ databases">
        <authorList>
            <person name="Nunn A."/>
            <person name="Chopra R."/>
            <person name="Nunn A."/>
            <person name="Contreras Garrido A."/>
        </authorList>
    </citation>
    <scope>NUCLEOTIDE SEQUENCE [LARGE SCALE GENOMIC DNA]</scope>
</reference>
<dbReference type="Pfam" id="PF08387">
    <property type="entry name" value="FBD"/>
    <property type="match status" value="1"/>
</dbReference>
<dbReference type="InterPro" id="IPR036047">
    <property type="entry name" value="F-box-like_dom_sf"/>
</dbReference>
<dbReference type="SUPFAM" id="SSF81383">
    <property type="entry name" value="F-box domain"/>
    <property type="match status" value="1"/>
</dbReference>
<dbReference type="SMART" id="SM00579">
    <property type="entry name" value="FBD"/>
    <property type="match status" value="1"/>
</dbReference>
<dbReference type="PANTHER" id="PTHR31900">
    <property type="entry name" value="F-BOX/RNI SUPERFAMILY PROTEIN-RELATED"/>
    <property type="match status" value="1"/>
</dbReference>
<gene>
    <name evidence="2" type="ORF">TAV2_LOCUS21947</name>
</gene>
<feature type="domain" description="F-box" evidence="1">
    <location>
        <begin position="20"/>
        <end position="80"/>
    </location>
</feature>
<sequence length="386" mass="44306">MSSTADAERCQRIEKVVDSRDRISALPNDLLIQILLLVSTEDVVSTMVLSKRWRFLWTMVPKLEYKYTYADECEKVWKFLEKSLELHKAPLLETLCIQLGQNFTNNGDVRKWVANAVDRLMRKLNLELLWTAEPISLPKSLYTSKTLVKLTLSNKILMDVPSSVCLPSVKILRLLFVVYKDEDSLVRLLSGCSVLARSDTLSRWPTFFAMISHVSVLCGAHDKFLKSSILVTTLSLISKDPKALDFSGNTFSRLQRFILHPFGDFWLDLIPLILNKSPKLQILRINSEKGYQPGNVPLSWIQPSLVPRCLSSNLEFFGWNDYSGSEEEKQLMRYILANFKCLKEVTITLVSTFNLDQKETMVKELKLCLERVSTLSQLTWENKMVP</sequence>
<evidence type="ECO:0000259" key="1">
    <source>
        <dbReference type="PROSITE" id="PS50181"/>
    </source>
</evidence>
<dbReference type="InterPro" id="IPR006566">
    <property type="entry name" value="FBD"/>
</dbReference>
<dbReference type="PANTHER" id="PTHR31900:SF34">
    <property type="entry name" value="EMB|CAB62440.1-RELATED"/>
    <property type="match status" value="1"/>
</dbReference>
<dbReference type="InterPro" id="IPR050232">
    <property type="entry name" value="FBL13/AtMIF1-like"/>
</dbReference>
<evidence type="ECO:0000313" key="2">
    <source>
        <dbReference type="EMBL" id="CAH2070230.1"/>
    </source>
</evidence>
<accession>A0AAU9SP66</accession>
<dbReference type="Proteomes" id="UP000836841">
    <property type="component" value="Chromosome 6"/>
</dbReference>
<evidence type="ECO:0000313" key="3">
    <source>
        <dbReference type="Proteomes" id="UP000836841"/>
    </source>
</evidence>
<keyword evidence="3" id="KW-1185">Reference proteome</keyword>
<dbReference type="SMART" id="SM00256">
    <property type="entry name" value="FBOX"/>
    <property type="match status" value="1"/>
</dbReference>
<dbReference type="Pfam" id="PF00646">
    <property type="entry name" value="F-box"/>
    <property type="match status" value="1"/>
</dbReference>
<feature type="non-terminal residue" evidence="2">
    <location>
        <position position="386"/>
    </location>
</feature>
<dbReference type="AlphaFoldDB" id="A0AAU9SP66"/>
<dbReference type="InterPro" id="IPR001810">
    <property type="entry name" value="F-box_dom"/>
</dbReference>
<proteinExistence type="predicted"/>
<dbReference type="Pfam" id="PF07723">
    <property type="entry name" value="LRR_2"/>
    <property type="match status" value="1"/>
</dbReference>
<dbReference type="EMBL" id="OU466862">
    <property type="protein sequence ID" value="CAH2070230.1"/>
    <property type="molecule type" value="Genomic_DNA"/>
</dbReference>
<dbReference type="PROSITE" id="PS50181">
    <property type="entry name" value="FBOX"/>
    <property type="match status" value="1"/>
</dbReference>
<protein>
    <recommendedName>
        <fullName evidence="1">F-box domain-containing protein</fullName>
    </recommendedName>
</protein>
<name>A0AAU9SP66_THLAR</name>
<organism evidence="2 3">
    <name type="scientific">Thlaspi arvense</name>
    <name type="common">Field penny-cress</name>
    <dbReference type="NCBI Taxonomy" id="13288"/>
    <lineage>
        <taxon>Eukaryota</taxon>
        <taxon>Viridiplantae</taxon>
        <taxon>Streptophyta</taxon>
        <taxon>Embryophyta</taxon>
        <taxon>Tracheophyta</taxon>
        <taxon>Spermatophyta</taxon>
        <taxon>Magnoliopsida</taxon>
        <taxon>eudicotyledons</taxon>
        <taxon>Gunneridae</taxon>
        <taxon>Pentapetalae</taxon>
        <taxon>rosids</taxon>
        <taxon>malvids</taxon>
        <taxon>Brassicales</taxon>
        <taxon>Brassicaceae</taxon>
        <taxon>Thlaspideae</taxon>
        <taxon>Thlaspi</taxon>
    </lineage>
</organism>
<dbReference type="InterPro" id="IPR013101">
    <property type="entry name" value="LRR_PRU1-like"/>
</dbReference>